<reference evidence="2 3" key="1">
    <citation type="submission" date="2020-02" db="EMBL/GenBank/DDBJ databases">
        <title>Broccoli isolated Pseudomonas sp.</title>
        <authorList>
            <person name="Fujikawa T."/>
            <person name="Sawada H."/>
        </authorList>
    </citation>
    <scope>NUCLEOTIDE SEQUENCE [LARGE SCALE GENOMIC DNA]</scope>
    <source>
        <strain evidence="2 3">MAFF212428</strain>
    </source>
</reference>
<dbReference type="AlphaFoldDB" id="A0A6M0CND9"/>
<dbReference type="Proteomes" id="UP000480410">
    <property type="component" value="Unassembled WGS sequence"/>
</dbReference>
<evidence type="ECO:0000256" key="1">
    <source>
        <dbReference type="SAM" id="SignalP"/>
    </source>
</evidence>
<dbReference type="PROSITE" id="PS51257">
    <property type="entry name" value="PROKAR_LIPOPROTEIN"/>
    <property type="match status" value="1"/>
</dbReference>
<keyword evidence="1" id="KW-0732">Signal</keyword>
<sequence length="142" mass="15447">MDMLKKPCAFLALAATMAFGQNALAACANLNVSSSGGMLTSGQQTNVYGPFNVSCLGPQTFTFQDLSGNKPTTVLTHYIEQNVRGSWKIVSSTVSNGASSVNRSFYPSEKGEYRYRIVNTGTTELRNWRMEGRITLFTIPGT</sequence>
<name>A0A6M0CND9_9PSED</name>
<proteinExistence type="predicted"/>
<gene>
    <name evidence="2" type="ORF">G3435_01840</name>
</gene>
<evidence type="ECO:0000313" key="3">
    <source>
        <dbReference type="Proteomes" id="UP000480410"/>
    </source>
</evidence>
<evidence type="ECO:0000313" key="2">
    <source>
        <dbReference type="EMBL" id="NER59058.1"/>
    </source>
</evidence>
<feature type="chain" id="PRO_5026902584" evidence="1">
    <location>
        <begin position="26"/>
        <end position="142"/>
    </location>
</feature>
<protein>
    <submittedName>
        <fullName evidence="2">Uncharacterized protein</fullName>
    </submittedName>
</protein>
<dbReference type="EMBL" id="JAAHBV010000030">
    <property type="protein sequence ID" value="NER59058.1"/>
    <property type="molecule type" value="Genomic_DNA"/>
</dbReference>
<organism evidence="2 3">
    <name type="scientific">Pseudomonas brassicae</name>
    <dbReference type="NCBI Taxonomy" id="2708063"/>
    <lineage>
        <taxon>Bacteria</taxon>
        <taxon>Pseudomonadati</taxon>
        <taxon>Pseudomonadota</taxon>
        <taxon>Gammaproteobacteria</taxon>
        <taxon>Pseudomonadales</taxon>
        <taxon>Pseudomonadaceae</taxon>
        <taxon>Pseudomonas</taxon>
    </lineage>
</organism>
<accession>A0A6M0CND9</accession>
<comment type="caution">
    <text evidence="2">The sequence shown here is derived from an EMBL/GenBank/DDBJ whole genome shotgun (WGS) entry which is preliminary data.</text>
</comment>
<feature type="signal peptide" evidence="1">
    <location>
        <begin position="1"/>
        <end position="25"/>
    </location>
</feature>